<dbReference type="AlphaFoldDB" id="D4H6A1"/>
<dbReference type="InParanoid" id="D4H6A1"/>
<accession>D4H6A1</accession>
<gene>
    <name evidence="1" type="ordered locus">Dacet_2824</name>
</gene>
<dbReference type="PaxDb" id="522772-Dacet_2824"/>
<dbReference type="OrthoDB" id="7028793at2"/>
<dbReference type="Proteomes" id="UP000002012">
    <property type="component" value="Chromosome"/>
</dbReference>
<evidence type="ECO:0000313" key="2">
    <source>
        <dbReference type="Proteomes" id="UP000002012"/>
    </source>
</evidence>
<dbReference type="eggNOG" id="ENOG50310DU">
    <property type="taxonomic scope" value="Bacteria"/>
</dbReference>
<organism evidence="1 2">
    <name type="scientific">Denitrovibrio acetiphilus (strain DSM 12809 / NBRC 114555 / N2460)</name>
    <dbReference type="NCBI Taxonomy" id="522772"/>
    <lineage>
        <taxon>Bacteria</taxon>
        <taxon>Pseudomonadati</taxon>
        <taxon>Deferribacterota</taxon>
        <taxon>Deferribacteres</taxon>
        <taxon>Deferribacterales</taxon>
        <taxon>Geovibrionaceae</taxon>
        <taxon>Denitrovibrio</taxon>
    </lineage>
</organism>
<dbReference type="EMBL" id="CP001968">
    <property type="protein sequence ID" value="ADD69575.1"/>
    <property type="molecule type" value="Genomic_DNA"/>
</dbReference>
<protein>
    <submittedName>
        <fullName evidence="1">Uncharacterized protein</fullName>
    </submittedName>
</protein>
<dbReference type="KEGG" id="dap:Dacet_2824"/>
<evidence type="ECO:0000313" key="1">
    <source>
        <dbReference type="EMBL" id="ADD69575.1"/>
    </source>
</evidence>
<dbReference type="RefSeq" id="WP_013012062.1">
    <property type="nucleotide sequence ID" value="NC_013943.1"/>
</dbReference>
<name>D4H6A1_DENA2</name>
<sequence>MSINFDVVIDSPDQSVDMKAGLDTLQGVSDATRSIAEFLLNERVVQRRSHKSQVRTNLKKTFKGSYGHIFSLDIYDVDLKRKFNQIGKDTFAELMMFYICESLYLETNKLSEKAEKILEKLGDNSEDLIKQLRVSCLENIHEISTKFYHKVTVNLRKSRDNRRAIAEFNESTAMALQATAADEKYDIEAGVTRFNIFTGNGRLMVKDTTETVAFGLEENYSKIEIEFKKQISENLSKNNVLDLEKWSYLKFKVQPLKLQDGKVVKYIITGFYNGK</sequence>
<keyword evidence="2" id="KW-1185">Reference proteome</keyword>
<proteinExistence type="predicted"/>
<reference evidence="1 2" key="1">
    <citation type="journal article" date="2010" name="Stand. Genomic Sci.">
        <title>Complete genome sequence of Denitrovibrio acetiphilus type strain (N2460).</title>
        <authorList>
            <person name="Kiss H."/>
            <person name="Lang E."/>
            <person name="Lapidus A."/>
            <person name="Copeland A."/>
            <person name="Nolan M."/>
            <person name="Glavina Del Rio T."/>
            <person name="Chen F."/>
            <person name="Lucas S."/>
            <person name="Tice H."/>
            <person name="Cheng J.F."/>
            <person name="Han C."/>
            <person name="Goodwin L."/>
            <person name="Pitluck S."/>
            <person name="Liolios K."/>
            <person name="Pati A."/>
            <person name="Ivanova N."/>
            <person name="Mavromatis K."/>
            <person name="Chen A."/>
            <person name="Palaniappan K."/>
            <person name="Land M."/>
            <person name="Hauser L."/>
            <person name="Chang Y.J."/>
            <person name="Jeffries C.D."/>
            <person name="Detter J.C."/>
            <person name="Brettin T."/>
            <person name="Spring S."/>
            <person name="Rohde M."/>
            <person name="Goker M."/>
            <person name="Woyke T."/>
            <person name="Bristow J."/>
            <person name="Eisen J.A."/>
            <person name="Markowitz V."/>
            <person name="Hugenholtz P."/>
            <person name="Kyrpides N.C."/>
            <person name="Klenk H.P."/>
        </authorList>
    </citation>
    <scope>NUCLEOTIDE SEQUENCE [LARGE SCALE GENOMIC DNA]</scope>
    <source>
        <strain evidence="2">DSM 12809 / NBRC 114555 / N2460</strain>
    </source>
</reference>
<dbReference type="HOGENOM" id="CLU_088174_0_0_0"/>